<gene>
    <name evidence="2" type="ORF">SNEC2469_LOCUS8667</name>
</gene>
<organism evidence="2 3">
    <name type="scientific">Symbiodinium necroappetens</name>
    <dbReference type="NCBI Taxonomy" id="1628268"/>
    <lineage>
        <taxon>Eukaryota</taxon>
        <taxon>Sar</taxon>
        <taxon>Alveolata</taxon>
        <taxon>Dinophyceae</taxon>
        <taxon>Suessiales</taxon>
        <taxon>Symbiodiniaceae</taxon>
        <taxon>Symbiodinium</taxon>
    </lineage>
</organism>
<evidence type="ECO:0000256" key="1">
    <source>
        <dbReference type="SAM" id="MobiDB-lite"/>
    </source>
</evidence>
<evidence type="ECO:0000313" key="3">
    <source>
        <dbReference type="Proteomes" id="UP000601435"/>
    </source>
</evidence>
<reference evidence="2" key="1">
    <citation type="submission" date="2021-02" db="EMBL/GenBank/DDBJ databases">
        <authorList>
            <person name="Dougan E. K."/>
            <person name="Rhodes N."/>
            <person name="Thang M."/>
            <person name="Chan C."/>
        </authorList>
    </citation>
    <scope>NUCLEOTIDE SEQUENCE</scope>
</reference>
<accession>A0A812P2S8</accession>
<feature type="non-terminal residue" evidence="2">
    <location>
        <position position="1"/>
    </location>
</feature>
<dbReference type="EMBL" id="CAJNJA010014221">
    <property type="protein sequence ID" value="CAE7338088.1"/>
    <property type="molecule type" value="Genomic_DNA"/>
</dbReference>
<dbReference type="Proteomes" id="UP000601435">
    <property type="component" value="Unassembled WGS sequence"/>
</dbReference>
<protein>
    <submittedName>
        <fullName evidence="2">Uncharacterized protein</fullName>
    </submittedName>
</protein>
<keyword evidence="3" id="KW-1185">Reference proteome</keyword>
<feature type="non-terminal residue" evidence="2">
    <location>
        <position position="52"/>
    </location>
</feature>
<feature type="region of interest" description="Disordered" evidence="1">
    <location>
        <begin position="1"/>
        <end position="20"/>
    </location>
</feature>
<sequence>DAANAVQHSLPQQRHGAGGCRHCAREPGGLRSLASDLRPVLASFSGSWHSAE</sequence>
<feature type="compositionally biased region" description="Polar residues" evidence="1">
    <location>
        <begin position="1"/>
        <end position="12"/>
    </location>
</feature>
<comment type="caution">
    <text evidence="2">The sequence shown here is derived from an EMBL/GenBank/DDBJ whole genome shotgun (WGS) entry which is preliminary data.</text>
</comment>
<dbReference type="AlphaFoldDB" id="A0A812P2S8"/>
<name>A0A812P2S8_9DINO</name>
<evidence type="ECO:0000313" key="2">
    <source>
        <dbReference type="EMBL" id="CAE7338088.1"/>
    </source>
</evidence>
<proteinExistence type="predicted"/>